<accession>A0A1J1IXK0</accession>
<reference evidence="1 2" key="1">
    <citation type="submission" date="2015-04" db="EMBL/GenBank/DDBJ databases">
        <authorList>
            <person name="Syromyatnikov M.Y."/>
            <person name="Popov V.N."/>
        </authorList>
    </citation>
    <scope>NUCLEOTIDE SEQUENCE [LARGE SCALE GENOMIC DNA]</scope>
</reference>
<evidence type="ECO:0000313" key="2">
    <source>
        <dbReference type="Proteomes" id="UP000183832"/>
    </source>
</evidence>
<gene>
    <name evidence="1" type="ORF">CLUMA_CG018445</name>
</gene>
<protein>
    <submittedName>
        <fullName evidence="1">CLUMA_CG018445, isoform A</fullName>
    </submittedName>
</protein>
<keyword evidence="2" id="KW-1185">Reference proteome</keyword>
<organism evidence="1 2">
    <name type="scientific">Clunio marinus</name>
    <dbReference type="NCBI Taxonomy" id="568069"/>
    <lineage>
        <taxon>Eukaryota</taxon>
        <taxon>Metazoa</taxon>
        <taxon>Ecdysozoa</taxon>
        <taxon>Arthropoda</taxon>
        <taxon>Hexapoda</taxon>
        <taxon>Insecta</taxon>
        <taxon>Pterygota</taxon>
        <taxon>Neoptera</taxon>
        <taxon>Endopterygota</taxon>
        <taxon>Diptera</taxon>
        <taxon>Nematocera</taxon>
        <taxon>Chironomoidea</taxon>
        <taxon>Chironomidae</taxon>
        <taxon>Clunio</taxon>
    </lineage>
</organism>
<dbReference type="EMBL" id="CVRI01000064">
    <property type="protein sequence ID" value="CRL04995.1"/>
    <property type="molecule type" value="Genomic_DNA"/>
</dbReference>
<name>A0A1J1IXK0_9DIPT</name>
<proteinExistence type="predicted"/>
<dbReference type="Proteomes" id="UP000183832">
    <property type="component" value="Unassembled WGS sequence"/>
</dbReference>
<evidence type="ECO:0000313" key="1">
    <source>
        <dbReference type="EMBL" id="CRL04995.1"/>
    </source>
</evidence>
<dbReference type="AlphaFoldDB" id="A0A1J1IXK0"/>
<sequence length="64" mass="6908">MTVGLMWGAVVGGKSEQICVRLMPENNEKVRKGNHGIIFAYPGEAVAVCIGLGCRFNVCQKTPE</sequence>